<dbReference type="SMART" id="SM00304">
    <property type="entry name" value="HAMP"/>
    <property type="match status" value="1"/>
</dbReference>
<evidence type="ECO:0000259" key="15">
    <source>
        <dbReference type="PROSITE" id="PS50885"/>
    </source>
</evidence>
<feature type="transmembrane region" description="Helical" evidence="13">
    <location>
        <begin position="28"/>
        <end position="49"/>
    </location>
</feature>
<dbReference type="EC" id="2.7.13.3" evidence="3"/>
<evidence type="ECO:0000256" key="12">
    <source>
        <dbReference type="ARBA" id="ARBA00039401"/>
    </source>
</evidence>
<comment type="catalytic activity">
    <reaction evidence="1">
        <text>ATP + protein L-histidine = ADP + protein N-phospho-L-histidine.</text>
        <dbReference type="EC" id="2.7.13.3"/>
    </reaction>
</comment>
<keyword evidence="8 16" id="KW-0418">Kinase</keyword>
<dbReference type="CDD" id="cd00075">
    <property type="entry name" value="HATPase"/>
    <property type="match status" value="1"/>
</dbReference>
<dbReference type="Pfam" id="PF00512">
    <property type="entry name" value="HisKA"/>
    <property type="match status" value="1"/>
</dbReference>
<dbReference type="PANTHER" id="PTHR42878">
    <property type="entry name" value="TWO-COMPONENT HISTIDINE KINASE"/>
    <property type="match status" value="1"/>
</dbReference>
<evidence type="ECO:0000256" key="2">
    <source>
        <dbReference type="ARBA" id="ARBA00004236"/>
    </source>
</evidence>
<feature type="domain" description="HAMP" evidence="15">
    <location>
        <begin position="87"/>
        <end position="145"/>
    </location>
</feature>
<name>A0A7Y0F0W1_9BIFI</name>
<keyword evidence="13" id="KW-0472">Membrane</keyword>
<dbReference type="CDD" id="cd06225">
    <property type="entry name" value="HAMP"/>
    <property type="match status" value="1"/>
</dbReference>
<evidence type="ECO:0000256" key="8">
    <source>
        <dbReference type="ARBA" id="ARBA00022777"/>
    </source>
</evidence>
<dbReference type="GO" id="GO:0007234">
    <property type="term" value="P:osmosensory signaling via phosphorelay pathway"/>
    <property type="evidence" value="ECO:0007669"/>
    <property type="project" value="TreeGrafter"/>
</dbReference>
<keyword evidence="11" id="KW-0902">Two-component regulatory system</keyword>
<dbReference type="RefSeq" id="WP_335341908.1">
    <property type="nucleotide sequence ID" value="NZ_JAAIIH010000001.1"/>
</dbReference>
<dbReference type="SUPFAM" id="SSF55874">
    <property type="entry name" value="ATPase domain of HSP90 chaperone/DNA topoisomerase II/histidine kinase"/>
    <property type="match status" value="1"/>
</dbReference>
<evidence type="ECO:0000256" key="13">
    <source>
        <dbReference type="SAM" id="Phobius"/>
    </source>
</evidence>
<dbReference type="Gene3D" id="6.10.340.10">
    <property type="match status" value="1"/>
</dbReference>
<proteinExistence type="predicted"/>
<evidence type="ECO:0000256" key="4">
    <source>
        <dbReference type="ARBA" id="ARBA00022553"/>
    </source>
</evidence>
<dbReference type="InterPro" id="IPR036890">
    <property type="entry name" value="HATPase_C_sf"/>
</dbReference>
<evidence type="ECO:0000256" key="5">
    <source>
        <dbReference type="ARBA" id="ARBA00022679"/>
    </source>
</evidence>
<evidence type="ECO:0000256" key="10">
    <source>
        <dbReference type="ARBA" id="ARBA00022989"/>
    </source>
</evidence>
<keyword evidence="5" id="KW-0808">Transferase</keyword>
<reference evidence="16 17" key="1">
    <citation type="submission" date="2020-02" db="EMBL/GenBank/DDBJ databases">
        <title>Characterization of phylogenetic diversity of novel bifidobacterial species isolated in Czech ZOOs.</title>
        <authorList>
            <person name="Lugli G.A."/>
            <person name="Vera N.B."/>
            <person name="Ventura M."/>
        </authorList>
    </citation>
    <scope>NUCLEOTIDE SEQUENCE [LARGE SCALE GENOMIC DNA]</scope>
    <source>
        <strain evidence="16 17">DSM 109958</strain>
    </source>
</reference>
<feature type="transmembrane region" description="Helical" evidence="13">
    <location>
        <begin position="61"/>
        <end position="81"/>
    </location>
</feature>
<dbReference type="GO" id="GO:0000156">
    <property type="term" value="F:phosphorelay response regulator activity"/>
    <property type="evidence" value="ECO:0007669"/>
    <property type="project" value="TreeGrafter"/>
</dbReference>
<evidence type="ECO:0000313" key="17">
    <source>
        <dbReference type="Proteomes" id="UP000588277"/>
    </source>
</evidence>
<dbReference type="InterPro" id="IPR003660">
    <property type="entry name" value="HAMP_dom"/>
</dbReference>
<keyword evidence="6 13" id="KW-0812">Transmembrane</keyword>
<dbReference type="Gene3D" id="1.10.287.130">
    <property type="match status" value="1"/>
</dbReference>
<dbReference type="PANTHER" id="PTHR42878:SF7">
    <property type="entry name" value="SENSOR HISTIDINE KINASE GLRK"/>
    <property type="match status" value="1"/>
</dbReference>
<dbReference type="GO" id="GO:0005524">
    <property type="term" value="F:ATP binding"/>
    <property type="evidence" value="ECO:0007669"/>
    <property type="project" value="UniProtKB-KW"/>
</dbReference>
<evidence type="ECO:0000256" key="1">
    <source>
        <dbReference type="ARBA" id="ARBA00000085"/>
    </source>
</evidence>
<dbReference type="Gene3D" id="3.30.565.10">
    <property type="entry name" value="Histidine kinase-like ATPase, C-terminal domain"/>
    <property type="match status" value="1"/>
</dbReference>
<evidence type="ECO:0000256" key="9">
    <source>
        <dbReference type="ARBA" id="ARBA00022840"/>
    </source>
</evidence>
<dbReference type="InterPro" id="IPR050351">
    <property type="entry name" value="BphY/WalK/GraS-like"/>
</dbReference>
<dbReference type="GO" id="GO:0000155">
    <property type="term" value="F:phosphorelay sensor kinase activity"/>
    <property type="evidence" value="ECO:0007669"/>
    <property type="project" value="InterPro"/>
</dbReference>
<dbReference type="SUPFAM" id="SSF47384">
    <property type="entry name" value="Homodimeric domain of signal transducing histidine kinase"/>
    <property type="match status" value="1"/>
</dbReference>
<keyword evidence="9" id="KW-0067">ATP-binding</keyword>
<dbReference type="GO" id="GO:0005886">
    <property type="term" value="C:plasma membrane"/>
    <property type="evidence" value="ECO:0007669"/>
    <property type="project" value="UniProtKB-SubCell"/>
</dbReference>
<evidence type="ECO:0000256" key="7">
    <source>
        <dbReference type="ARBA" id="ARBA00022741"/>
    </source>
</evidence>
<comment type="subcellular location">
    <subcellularLocation>
        <location evidence="2">Cell membrane</location>
    </subcellularLocation>
</comment>
<dbReference type="InterPro" id="IPR005467">
    <property type="entry name" value="His_kinase_dom"/>
</dbReference>
<keyword evidence="17" id="KW-1185">Reference proteome</keyword>
<evidence type="ECO:0000256" key="3">
    <source>
        <dbReference type="ARBA" id="ARBA00012438"/>
    </source>
</evidence>
<dbReference type="InterPro" id="IPR003661">
    <property type="entry name" value="HisK_dim/P_dom"/>
</dbReference>
<keyword evidence="7" id="KW-0547">Nucleotide-binding</keyword>
<keyword evidence="10 13" id="KW-1133">Transmembrane helix</keyword>
<evidence type="ECO:0000259" key="14">
    <source>
        <dbReference type="PROSITE" id="PS50109"/>
    </source>
</evidence>
<dbReference type="InterPro" id="IPR003594">
    <property type="entry name" value="HATPase_dom"/>
</dbReference>
<organism evidence="16 17">
    <name type="scientific">Bifidobacterium moraviense</name>
    <dbReference type="NCBI Taxonomy" id="2675323"/>
    <lineage>
        <taxon>Bacteria</taxon>
        <taxon>Bacillati</taxon>
        <taxon>Actinomycetota</taxon>
        <taxon>Actinomycetes</taxon>
        <taxon>Bifidobacteriales</taxon>
        <taxon>Bifidobacteriaceae</taxon>
        <taxon>Bifidobacterium</taxon>
    </lineage>
</organism>
<dbReference type="PROSITE" id="PS50885">
    <property type="entry name" value="HAMP"/>
    <property type="match status" value="1"/>
</dbReference>
<dbReference type="EMBL" id="JAAIIH010000001">
    <property type="protein sequence ID" value="NMM99980.1"/>
    <property type="molecule type" value="Genomic_DNA"/>
</dbReference>
<gene>
    <name evidence="16" type="ORF">G1C96_0558</name>
</gene>
<comment type="caution">
    <text evidence="16">The sequence shown here is derived from an EMBL/GenBank/DDBJ whole genome shotgun (WGS) entry which is preliminary data.</text>
</comment>
<sequence length="371" mass="39932">MNGRADRGVRGASTDGKRSALGKVSGRVVLWSFVTFVLAAAGQTSLIVWLPRVLPGTDRGYLAVIILAYWLVLAVAFSVIVGRQINDRLERPMRELGEAAGRVARGDFSVYVPPRHVEGGRTWDATDRMFADFNTMVAELGSIETMKSDFVSNVSHDIRNPLAIIETHARALARPNVSEERRIAYARTIAEAAGRLDALVSNTLKLTKLESQGIVPEARDYDLSRQLTDAALALIDMFEAKGVTLDVDVADHAIVHADPGILDIAWSNILGNALKYTEPGGHVTLHQWTKVGADGPLLAVEVMDDGCGMGETEVAHVFDKFYQGDTPHAGEGNGLGMAMVKRAVELSHGRVTVTSVKRAGTVVAVTLPAVS</sequence>
<accession>A0A7Y0F0W1</accession>
<evidence type="ECO:0000256" key="11">
    <source>
        <dbReference type="ARBA" id="ARBA00023012"/>
    </source>
</evidence>
<dbReference type="Pfam" id="PF02518">
    <property type="entry name" value="HATPase_c"/>
    <property type="match status" value="1"/>
</dbReference>
<keyword evidence="4" id="KW-0597">Phosphoprotein</keyword>
<protein>
    <recommendedName>
        <fullName evidence="12">Sensor-like histidine kinase SenX3</fullName>
        <ecNumber evidence="3">2.7.13.3</ecNumber>
    </recommendedName>
</protein>
<dbReference type="PROSITE" id="PS50109">
    <property type="entry name" value="HIS_KIN"/>
    <property type="match status" value="1"/>
</dbReference>
<dbReference type="InterPro" id="IPR004358">
    <property type="entry name" value="Sig_transdc_His_kin-like_C"/>
</dbReference>
<evidence type="ECO:0000313" key="16">
    <source>
        <dbReference type="EMBL" id="NMM99980.1"/>
    </source>
</evidence>
<feature type="domain" description="Histidine kinase" evidence="14">
    <location>
        <begin position="153"/>
        <end position="371"/>
    </location>
</feature>
<dbReference type="CDD" id="cd00082">
    <property type="entry name" value="HisKA"/>
    <property type="match status" value="1"/>
</dbReference>
<dbReference type="PRINTS" id="PR00344">
    <property type="entry name" value="BCTRLSENSOR"/>
</dbReference>
<dbReference type="InterPro" id="IPR036097">
    <property type="entry name" value="HisK_dim/P_sf"/>
</dbReference>
<dbReference type="GO" id="GO:0030295">
    <property type="term" value="F:protein kinase activator activity"/>
    <property type="evidence" value="ECO:0007669"/>
    <property type="project" value="TreeGrafter"/>
</dbReference>
<dbReference type="AlphaFoldDB" id="A0A7Y0F0W1"/>
<dbReference type="SMART" id="SM00388">
    <property type="entry name" value="HisKA"/>
    <property type="match status" value="1"/>
</dbReference>
<dbReference type="SMART" id="SM00387">
    <property type="entry name" value="HATPase_c"/>
    <property type="match status" value="1"/>
</dbReference>
<evidence type="ECO:0000256" key="6">
    <source>
        <dbReference type="ARBA" id="ARBA00022692"/>
    </source>
</evidence>
<dbReference type="Proteomes" id="UP000588277">
    <property type="component" value="Unassembled WGS sequence"/>
</dbReference>